<organism evidence="6 7">
    <name type="scientific">Brenthis ino</name>
    <name type="common">lesser marbled fritillary</name>
    <dbReference type="NCBI Taxonomy" id="405034"/>
    <lineage>
        <taxon>Eukaryota</taxon>
        <taxon>Metazoa</taxon>
        <taxon>Ecdysozoa</taxon>
        <taxon>Arthropoda</taxon>
        <taxon>Hexapoda</taxon>
        <taxon>Insecta</taxon>
        <taxon>Pterygota</taxon>
        <taxon>Neoptera</taxon>
        <taxon>Endopterygota</taxon>
        <taxon>Lepidoptera</taxon>
        <taxon>Glossata</taxon>
        <taxon>Ditrysia</taxon>
        <taxon>Papilionoidea</taxon>
        <taxon>Nymphalidae</taxon>
        <taxon>Heliconiinae</taxon>
        <taxon>Argynnini</taxon>
        <taxon>Brenthis</taxon>
    </lineage>
</organism>
<evidence type="ECO:0000313" key="6">
    <source>
        <dbReference type="EMBL" id="CAH0724222.1"/>
    </source>
</evidence>
<feature type="domain" description="Serpin" evidence="5">
    <location>
        <begin position="29"/>
        <end position="386"/>
    </location>
</feature>
<feature type="non-terminal residue" evidence="6">
    <location>
        <position position="386"/>
    </location>
</feature>
<evidence type="ECO:0000313" key="7">
    <source>
        <dbReference type="Proteomes" id="UP000838878"/>
    </source>
</evidence>
<dbReference type="SMART" id="SM00093">
    <property type="entry name" value="SERPIN"/>
    <property type="match status" value="1"/>
</dbReference>
<proteinExistence type="inferred from homology"/>
<dbReference type="InterPro" id="IPR042185">
    <property type="entry name" value="Serpin_sf_2"/>
</dbReference>
<dbReference type="InterPro" id="IPR023796">
    <property type="entry name" value="Serpin_dom"/>
</dbReference>
<dbReference type="CDD" id="cd19579">
    <property type="entry name" value="serpin1K-like"/>
    <property type="match status" value="1"/>
</dbReference>
<dbReference type="PANTHER" id="PTHR11461">
    <property type="entry name" value="SERINE PROTEASE INHIBITOR, SERPIN"/>
    <property type="match status" value="1"/>
</dbReference>
<evidence type="ECO:0000256" key="2">
    <source>
        <dbReference type="ARBA" id="ARBA00022690"/>
    </source>
</evidence>
<dbReference type="InterPro" id="IPR042178">
    <property type="entry name" value="Serpin_sf_1"/>
</dbReference>
<sequence>MASLAMGWDFNFPNYRRTPLGDTVDIASMKLLKELYESADDKNVVASPLGVLTLLSLYASGAEGENRDEIMKFLGSSDYEQLSASYIQLSERFGRMDPSYLTLANKIFVSDQYFLNDEFSESARSYKSEVDSINFADINSAANIMNEWASEHTKGKINSPMSPSQIDPATAVALLNVIFFQGHWHVPFNASETKEQDFFTNVAKSVKKPMMHLVQPLYYHEDKEIGAKMIELPYKESQFRMIVILPNEVEGLPKVVNKVAEKGLLEDVFRMHPARADIELDIPKFEIKSKHDLNDILPKVGVSSIFQKAASGIVKGTGVKVDKALQEAFVTVDEEGATAGAFTGLVTVFISALSTPPPPIPFKVDHPFLFAILHDDIILFAGTYSH</sequence>
<dbReference type="PROSITE" id="PS00284">
    <property type="entry name" value="SERPIN"/>
    <property type="match status" value="1"/>
</dbReference>
<evidence type="ECO:0000256" key="1">
    <source>
        <dbReference type="ARBA" id="ARBA00009500"/>
    </source>
</evidence>
<accession>A0A8J9UQP9</accession>
<dbReference type="Proteomes" id="UP000838878">
    <property type="component" value="Chromosome 4"/>
</dbReference>
<evidence type="ECO:0000259" key="5">
    <source>
        <dbReference type="SMART" id="SM00093"/>
    </source>
</evidence>
<dbReference type="InterPro" id="IPR036186">
    <property type="entry name" value="Serpin_sf"/>
</dbReference>
<protein>
    <recommendedName>
        <fullName evidence="5">Serpin domain-containing protein</fullName>
    </recommendedName>
</protein>
<keyword evidence="2" id="KW-0646">Protease inhibitor</keyword>
<dbReference type="Gene3D" id="2.30.39.10">
    <property type="entry name" value="Alpha-1-antitrypsin, domain 1"/>
    <property type="match status" value="1"/>
</dbReference>
<name>A0A8J9UQP9_9NEOP</name>
<dbReference type="InterPro" id="IPR023795">
    <property type="entry name" value="Serpin_CS"/>
</dbReference>
<evidence type="ECO:0000256" key="4">
    <source>
        <dbReference type="RuleBase" id="RU000411"/>
    </source>
</evidence>
<dbReference type="InterPro" id="IPR000215">
    <property type="entry name" value="Serpin_fam"/>
</dbReference>
<dbReference type="Gene3D" id="3.30.497.10">
    <property type="entry name" value="Antithrombin, subunit I, domain 2"/>
    <property type="match status" value="1"/>
</dbReference>
<reference evidence="6" key="1">
    <citation type="submission" date="2021-12" db="EMBL/GenBank/DDBJ databases">
        <authorList>
            <person name="Martin H S."/>
        </authorList>
    </citation>
    <scope>NUCLEOTIDE SEQUENCE</scope>
</reference>
<keyword evidence="3" id="KW-0722">Serine protease inhibitor</keyword>
<dbReference type="Pfam" id="PF00079">
    <property type="entry name" value="Serpin"/>
    <property type="match status" value="1"/>
</dbReference>
<gene>
    <name evidence="6" type="ORF">BINO364_LOCUS9963</name>
</gene>
<evidence type="ECO:0000256" key="3">
    <source>
        <dbReference type="ARBA" id="ARBA00022900"/>
    </source>
</evidence>
<dbReference type="OrthoDB" id="671595at2759"/>
<dbReference type="GO" id="GO:0005615">
    <property type="term" value="C:extracellular space"/>
    <property type="evidence" value="ECO:0007669"/>
    <property type="project" value="InterPro"/>
</dbReference>
<keyword evidence="7" id="KW-1185">Reference proteome</keyword>
<comment type="similarity">
    <text evidence="1 4">Belongs to the serpin family.</text>
</comment>
<dbReference type="AlphaFoldDB" id="A0A8J9UQP9"/>
<dbReference type="GO" id="GO:0004867">
    <property type="term" value="F:serine-type endopeptidase inhibitor activity"/>
    <property type="evidence" value="ECO:0007669"/>
    <property type="project" value="UniProtKB-KW"/>
</dbReference>
<dbReference type="PANTHER" id="PTHR11461:SF211">
    <property type="entry name" value="GH10112P-RELATED"/>
    <property type="match status" value="1"/>
</dbReference>
<dbReference type="SUPFAM" id="SSF56574">
    <property type="entry name" value="Serpins"/>
    <property type="match status" value="1"/>
</dbReference>
<dbReference type="EMBL" id="OV170224">
    <property type="protein sequence ID" value="CAH0724222.1"/>
    <property type="molecule type" value="Genomic_DNA"/>
</dbReference>